<comment type="catalytic activity">
    <reaction evidence="1 7">
        <text>Thiol-dependent hydrolysis of ester, thioester, amide, peptide and isopeptide bonds formed by the C-terminal Gly of ubiquitin (a 76-residue protein attached to proteins as an intracellular targeting signal).</text>
        <dbReference type="EC" id="3.4.19.12"/>
    </reaction>
</comment>
<feature type="compositionally biased region" description="Polar residues" evidence="8">
    <location>
        <begin position="453"/>
        <end position="486"/>
    </location>
</feature>
<accession>A0A9P6Q5D6</accession>
<reference evidence="10" key="1">
    <citation type="journal article" date="2020" name="Fungal Divers.">
        <title>Resolving the Mortierellaceae phylogeny through synthesis of multi-gene phylogenetics and phylogenomics.</title>
        <authorList>
            <person name="Vandepol N."/>
            <person name="Liber J."/>
            <person name="Desiro A."/>
            <person name="Na H."/>
            <person name="Kennedy M."/>
            <person name="Barry K."/>
            <person name="Grigoriev I.V."/>
            <person name="Miller A.N."/>
            <person name="O'Donnell K."/>
            <person name="Stajich J.E."/>
            <person name="Bonito G."/>
        </authorList>
    </citation>
    <scope>NUCLEOTIDE SEQUENCE</scope>
    <source>
        <strain evidence="10">BC1065</strain>
    </source>
</reference>
<dbReference type="InterPro" id="IPR050164">
    <property type="entry name" value="Peptidase_C19"/>
</dbReference>
<feature type="compositionally biased region" description="Polar residues" evidence="8">
    <location>
        <begin position="123"/>
        <end position="132"/>
    </location>
</feature>
<evidence type="ECO:0000313" key="10">
    <source>
        <dbReference type="EMBL" id="KAG0258818.1"/>
    </source>
</evidence>
<dbReference type="InterPro" id="IPR018200">
    <property type="entry name" value="USP_CS"/>
</dbReference>
<organism evidence="10 11">
    <name type="scientific">Actinomortierella ambigua</name>
    <dbReference type="NCBI Taxonomy" id="1343610"/>
    <lineage>
        <taxon>Eukaryota</taxon>
        <taxon>Fungi</taxon>
        <taxon>Fungi incertae sedis</taxon>
        <taxon>Mucoromycota</taxon>
        <taxon>Mortierellomycotina</taxon>
        <taxon>Mortierellomycetes</taxon>
        <taxon>Mortierellales</taxon>
        <taxon>Mortierellaceae</taxon>
        <taxon>Actinomortierella</taxon>
    </lineage>
</organism>
<keyword evidence="3 7" id="KW-0645">Protease</keyword>
<evidence type="ECO:0000259" key="9">
    <source>
        <dbReference type="PROSITE" id="PS50235"/>
    </source>
</evidence>
<dbReference type="Proteomes" id="UP000807716">
    <property type="component" value="Unassembled WGS sequence"/>
</dbReference>
<dbReference type="GO" id="GO:0016579">
    <property type="term" value="P:protein deubiquitination"/>
    <property type="evidence" value="ECO:0007669"/>
    <property type="project" value="InterPro"/>
</dbReference>
<feature type="compositionally biased region" description="Gly residues" evidence="8">
    <location>
        <begin position="626"/>
        <end position="635"/>
    </location>
</feature>
<keyword evidence="5 7" id="KW-0378">Hydrolase</keyword>
<comment type="caution">
    <text evidence="10">The sequence shown here is derived from an EMBL/GenBank/DDBJ whole genome shotgun (WGS) entry which is preliminary data.</text>
</comment>
<gene>
    <name evidence="10" type="ORF">DFQ27_004419</name>
</gene>
<evidence type="ECO:0000256" key="8">
    <source>
        <dbReference type="SAM" id="MobiDB-lite"/>
    </source>
</evidence>
<dbReference type="InterPro" id="IPR001394">
    <property type="entry name" value="Peptidase_C19_UCH"/>
</dbReference>
<keyword evidence="4 7" id="KW-0833">Ubl conjugation pathway</keyword>
<proteinExistence type="inferred from homology"/>
<comment type="similarity">
    <text evidence="2 7">Belongs to the peptidase C19 family.</text>
</comment>
<dbReference type="OrthoDB" id="2020758at2759"/>
<evidence type="ECO:0000256" key="1">
    <source>
        <dbReference type="ARBA" id="ARBA00000707"/>
    </source>
</evidence>
<keyword evidence="6 7" id="KW-0788">Thiol protease</keyword>
<feature type="region of interest" description="Disordered" evidence="8">
    <location>
        <begin position="453"/>
        <end position="529"/>
    </location>
</feature>
<dbReference type="InterPro" id="IPR038765">
    <property type="entry name" value="Papain-like_cys_pep_sf"/>
</dbReference>
<evidence type="ECO:0000313" key="11">
    <source>
        <dbReference type="Proteomes" id="UP000807716"/>
    </source>
</evidence>
<dbReference type="GO" id="GO:0005829">
    <property type="term" value="C:cytosol"/>
    <property type="evidence" value="ECO:0007669"/>
    <property type="project" value="TreeGrafter"/>
</dbReference>
<feature type="compositionally biased region" description="Basic and acidic residues" evidence="8">
    <location>
        <begin position="569"/>
        <end position="588"/>
    </location>
</feature>
<dbReference type="EMBL" id="JAAAJB010000307">
    <property type="protein sequence ID" value="KAG0258818.1"/>
    <property type="molecule type" value="Genomic_DNA"/>
</dbReference>
<dbReference type="GO" id="GO:0006508">
    <property type="term" value="P:proteolysis"/>
    <property type="evidence" value="ECO:0007669"/>
    <property type="project" value="UniProtKB-KW"/>
</dbReference>
<dbReference type="GO" id="GO:0005634">
    <property type="term" value="C:nucleus"/>
    <property type="evidence" value="ECO:0007669"/>
    <property type="project" value="TreeGrafter"/>
</dbReference>
<feature type="region of interest" description="Disordered" evidence="8">
    <location>
        <begin position="320"/>
        <end position="365"/>
    </location>
</feature>
<evidence type="ECO:0000256" key="2">
    <source>
        <dbReference type="ARBA" id="ARBA00009085"/>
    </source>
</evidence>
<dbReference type="Pfam" id="PF00443">
    <property type="entry name" value="UCH"/>
    <property type="match status" value="1"/>
</dbReference>
<evidence type="ECO:0000256" key="4">
    <source>
        <dbReference type="ARBA" id="ARBA00022786"/>
    </source>
</evidence>
<dbReference type="AlphaFoldDB" id="A0A9P6Q5D6"/>
<evidence type="ECO:0000256" key="3">
    <source>
        <dbReference type="ARBA" id="ARBA00022670"/>
    </source>
</evidence>
<feature type="region of interest" description="Disordered" evidence="8">
    <location>
        <begin position="113"/>
        <end position="132"/>
    </location>
</feature>
<evidence type="ECO:0000256" key="5">
    <source>
        <dbReference type="ARBA" id="ARBA00022801"/>
    </source>
</evidence>
<feature type="compositionally biased region" description="Polar residues" evidence="8">
    <location>
        <begin position="496"/>
        <end position="510"/>
    </location>
</feature>
<feature type="region of interest" description="Disordered" evidence="8">
    <location>
        <begin position="564"/>
        <end position="636"/>
    </location>
</feature>
<dbReference type="PROSITE" id="PS00972">
    <property type="entry name" value="USP_1"/>
    <property type="match status" value="1"/>
</dbReference>
<dbReference type="SUPFAM" id="SSF54001">
    <property type="entry name" value="Cysteine proteinases"/>
    <property type="match status" value="1"/>
</dbReference>
<feature type="compositionally biased region" description="Low complexity" evidence="8">
    <location>
        <begin position="511"/>
        <end position="525"/>
    </location>
</feature>
<dbReference type="GO" id="GO:0004843">
    <property type="term" value="F:cysteine-type deubiquitinase activity"/>
    <property type="evidence" value="ECO:0007669"/>
    <property type="project" value="UniProtKB-UniRule"/>
</dbReference>
<dbReference type="PROSITE" id="PS50235">
    <property type="entry name" value="USP_3"/>
    <property type="match status" value="1"/>
</dbReference>
<dbReference type="PROSITE" id="PS00973">
    <property type="entry name" value="USP_2"/>
    <property type="match status" value="1"/>
</dbReference>
<dbReference type="EC" id="3.4.19.12" evidence="7"/>
<dbReference type="PANTHER" id="PTHR24006:SF888">
    <property type="entry name" value="UBIQUITIN CARBOXYL-TERMINAL HYDROLASE 30"/>
    <property type="match status" value="1"/>
</dbReference>
<dbReference type="InterPro" id="IPR028889">
    <property type="entry name" value="USP"/>
</dbReference>
<dbReference type="PANTHER" id="PTHR24006">
    <property type="entry name" value="UBIQUITIN CARBOXYL-TERMINAL HYDROLASE"/>
    <property type="match status" value="1"/>
</dbReference>
<evidence type="ECO:0000256" key="6">
    <source>
        <dbReference type="ARBA" id="ARBA00022807"/>
    </source>
</evidence>
<feature type="compositionally biased region" description="Low complexity" evidence="8">
    <location>
        <begin position="329"/>
        <end position="340"/>
    </location>
</feature>
<keyword evidence="11" id="KW-1185">Reference proteome</keyword>
<feature type="domain" description="USP" evidence="9">
    <location>
        <begin position="56"/>
        <end position="693"/>
    </location>
</feature>
<protein>
    <recommendedName>
        <fullName evidence="7">Ubiquitin carboxyl-terminal hydrolase</fullName>
        <ecNumber evidence="7">3.4.19.12</ecNumber>
    </recommendedName>
</protein>
<name>A0A9P6Q5D6_9FUNG</name>
<dbReference type="Gene3D" id="3.90.70.10">
    <property type="entry name" value="Cysteine proteinases"/>
    <property type="match status" value="2"/>
</dbReference>
<evidence type="ECO:0000256" key="7">
    <source>
        <dbReference type="RuleBase" id="RU366025"/>
    </source>
</evidence>
<sequence>MDTSTRTVATSLAVLTAVIFVVHTFTLLHATTPSSTKQPRKPKRKKGSDQLKAYVPGLVNSGNTCFLNSTLQVPNIAQIDAIDYDSPEEVEPCPHQPTGSKDAQELFQILSSQLSEERDKVDNPTTSSLLDRATIQSMAAGEPQHPRSRRQSVSSTMLGSCMSSSWHITSSTASLLAGSTSTATLNPSHSINGALSVPNSPDSHIGPAMTASFILDQTEQAKYQRAKSPFMGLLASRVSCVDCGYTAAIRHSTFDNLSLTVPMRYSCTIEECLDDFVHLDTIHDFNCRKCTVLNALKEVDQIIDNTQRRLVAMDSLSNGSALVDDNEKPASSPAQSTSTTTKEEEKTLPTPAQRRGSGGAKLDESRIRAKLEQALQWRSKIQECLQHNIEMDLAPIELTPVRSTRTTKHSMIAKPPQALCLHLNRSTITPMGVVAKNPCRVQFRRILDFTPFTTSGHLTTEPTRSMSQRTKRPSTTTAAPSLNSLRGDTHPILVTGLSSTPTQPKASSPWSSTTTTSKSNNNSNSNKEDRVRYRLEAVLMHLGSHNSGHFVTFRRVPEGRVLHEHRRQRVEEQKEEEKEETKGEEKGEGASITPSTGVVPAPPEEAPSQSVADGGGQLQGSVLGKQGNGGGGGGREQLQIRQVGYVGDDGDDNDDDEKHLKERWWRISDEHVHLETWANVRNAEAYMLFYEKLAD</sequence>